<evidence type="ECO:0000313" key="2">
    <source>
        <dbReference type="Proteomes" id="UP000265520"/>
    </source>
</evidence>
<dbReference type="Proteomes" id="UP000265520">
    <property type="component" value="Unassembled WGS sequence"/>
</dbReference>
<name>A0A392UNR4_9FABA</name>
<accession>A0A392UNR4</accession>
<dbReference type="EMBL" id="LXQA010879013">
    <property type="protein sequence ID" value="MCI75283.1"/>
    <property type="molecule type" value="Genomic_DNA"/>
</dbReference>
<evidence type="ECO:0000313" key="1">
    <source>
        <dbReference type="EMBL" id="MCI75283.1"/>
    </source>
</evidence>
<sequence>QLAPAGKPYIALLQLEGERKRKRILDKIVHFVAHKLKDPGQPQGPIYEQALR</sequence>
<comment type="caution">
    <text evidence="1">The sequence shown here is derived from an EMBL/GenBank/DDBJ whole genome shotgun (WGS) entry which is preliminary data.</text>
</comment>
<feature type="non-terminal residue" evidence="1">
    <location>
        <position position="1"/>
    </location>
</feature>
<dbReference type="AlphaFoldDB" id="A0A392UNR4"/>
<protein>
    <submittedName>
        <fullName evidence="1">Succinate dehydrogenase subunit 3</fullName>
    </submittedName>
</protein>
<organism evidence="1 2">
    <name type="scientific">Trifolium medium</name>
    <dbReference type="NCBI Taxonomy" id="97028"/>
    <lineage>
        <taxon>Eukaryota</taxon>
        <taxon>Viridiplantae</taxon>
        <taxon>Streptophyta</taxon>
        <taxon>Embryophyta</taxon>
        <taxon>Tracheophyta</taxon>
        <taxon>Spermatophyta</taxon>
        <taxon>Magnoliopsida</taxon>
        <taxon>eudicotyledons</taxon>
        <taxon>Gunneridae</taxon>
        <taxon>Pentapetalae</taxon>
        <taxon>rosids</taxon>
        <taxon>fabids</taxon>
        <taxon>Fabales</taxon>
        <taxon>Fabaceae</taxon>
        <taxon>Papilionoideae</taxon>
        <taxon>50 kb inversion clade</taxon>
        <taxon>NPAAA clade</taxon>
        <taxon>Hologalegina</taxon>
        <taxon>IRL clade</taxon>
        <taxon>Trifolieae</taxon>
        <taxon>Trifolium</taxon>
    </lineage>
</organism>
<keyword evidence="2" id="KW-1185">Reference proteome</keyword>
<reference evidence="1 2" key="1">
    <citation type="journal article" date="2018" name="Front. Plant Sci.">
        <title>Red Clover (Trifolium pratense) and Zigzag Clover (T. medium) - A Picture of Genomic Similarities and Differences.</title>
        <authorList>
            <person name="Dluhosova J."/>
            <person name="Istvanek J."/>
            <person name="Nedelnik J."/>
            <person name="Repkova J."/>
        </authorList>
    </citation>
    <scope>NUCLEOTIDE SEQUENCE [LARGE SCALE GENOMIC DNA]</scope>
    <source>
        <strain evidence="2">cv. 10/8</strain>
        <tissue evidence="1">Leaf</tissue>
    </source>
</reference>
<proteinExistence type="predicted"/>